<organism evidence="1">
    <name type="scientific">Rhizophora mucronata</name>
    <name type="common">Asiatic mangrove</name>
    <dbReference type="NCBI Taxonomy" id="61149"/>
    <lineage>
        <taxon>Eukaryota</taxon>
        <taxon>Viridiplantae</taxon>
        <taxon>Streptophyta</taxon>
        <taxon>Embryophyta</taxon>
        <taxon>Tracheophyta</taxon>
        <taxon>Spermatophyta</taxon>
        <taxon>Magnoliopsida</taxon>
        <taxon>eudicotyledons</taxon>
        <taxon>Gunneridae</taxon>
        <taxon>Pentapetalae</taxon>
        <taxon>rosids</taxon>
        <taxon>fabids</taxon>
        <taxon>Malpighiales</taxon>
        <taxon>Rhizophoraceae</taxon>
        <taxon>Rhizophora</taxon>
    </lineage>
</organism>
<sequence>MEPGTSSNPLVNLGHLS</sequence>
<dbReference type="AlphaFoldDB" id="A0A2P2PXQ3"/>
<name>A0A2P2PXQ3_RHIMU</name>
<evidence type="ECO:0000313" key="1">
    <source>
        <dbReference type="EMBL" id="MBX59512.1"/>
    </source>
</evidence>
<reference evidence="1" key="1">
    <citation type="submission" date="2018-02" db="EMBL/GenBank/DDBJ databases">
        <title>Rhizophora mucronata_Transcriptome.</title>
        <authorList>
            <person name="Meera S.P."/>
            <person name="Sreeshan A."/>
            <person name="Augustine A."/>
        </authorList>
    </citation>
    <scope>NUCLEOTIDE SEQUENCE</scope>
    <source>
        <tissue evidence="1">Leaf</tissue>
    </source>
</reference>
<proteinExistence type="predicted"/>
<dbReference type="EMBL" id="GGEC01079028">
    <property type="protein sequence ID" value="MBX59512.1"/>
    <property type="molecule type" value="Transcribed_RNA"/>
</dbReference>
<protein>
    <submittedName>
        <fullName evidence="1">Uncharacterized protein</fullName>
    </submittedName>
</protein>
<accession>A0A2P2PXQ3</accession>